<dbReference type="AlphaFoldDB" id="A0A7S3S8R3"/>
<evidence type="ECO:0000256" key="6">
    <source>
        <dbReference type="ARBA" id="ARBA00023010"/>
    </source>
</evidence>
<evidence type="ECO:0000256" key="9">
    <source>
        <dbReference type="SAM" id="MobiDB-lite"/>
    </source>
</evidence>
<dbReference type="InterPro" id="IPR005341">
    <property type="entry name" value="Tim16"/>
</dbReference>
<evidence type="ECO:0000256" key="2">
    <source>
        <dbReference type="ARBA" id="ARBA00008817"/>
    </source>
</evidence>
<dbReference type="GO" id="GO:0005744">
    <property type="term" value="C:TIM23 mitochondrial import inner membrane translocase complex"/>
    <property type="evidence" value="ECO:0007669"/>
    <property type="project" value="InterPro"/>
</dbReference>
<comment type="subcellular location">
    <subcellularLocation>
        <location evidence="1">Mitochondrion inner membrane</location>
        <topology evidence="1">Peripheral membrane protein</topology>
    </subcellularLocation>
</comment>
<comment type="similarity">
    <text evidence="2">Belongs to the TIM16/PAM16 family.</text>
</comment>
<evidence type="ECO:0000256" key="8">
    <source>
        <dbReference type="ARBA" id="ARBA00023136"/>
    </source>
</evidence>
<dbReference type="Gene3D" id="1.10.287.110">
    <property type="entry name" value="DnaJ domain"/>
    <property type="match status" value="1"/>
</dbReference>
<keyword evidence="6" id="KW-0811">Translocation</keyword>
<dbReference type="GO" id="GO:0030150">
    <property type="term" value="P:protein import into mitochondrial matrix"/>
    <property type="evidence" value="ECO:0007669"/>
    <property type="project" value="InterPro"/>
</dbReference>
<evidence type="ECO:0000256" key="5">
    <source>
        <dbReference type="ARBA" id="ARBA00022927"/>
    </source>
</evidence>
<protein>
    <recommendedName>
        <fullName evidence="11">Mitochondrial import inner membrane translocase subunit TIM16</fullName>
    </recommendedName>
</protein>
<feature type="compositionally biased region" description="Basic and acidic residues" evidence="9">
    <location>
        <begin position="151"/>
        <end position="181"/>
    </location>
</feature>
<dbReference type="PANTHER" id="PTHR12388">
    <property type="entry name" value="MITOCHONDRIA ASSOCIATED GRANULOCYTE MACROPHAGE CSF SIGNALING MOLECULE"/>
    <property type="match status" value="1"/>
</dbReference>
<accession>A0A7S3S8R3</accession>
<keyword evidence="3" id="KW-0813">Transport</keyword>
<dbReference type="Pfam" id="PF03656">
    <property type="entry name" value="Pam16"/>
    <property type="match status" value="1"/>
</dbReference>
<name>A0A7S3S8R3_9SPIT</name>
<keyword evidence="7" id="KW-0496">Mitochondrion</keyword>
<reference evidence="10" key="1">
    <citation type="submission" date="2021-01" db="EMBL/GenBank/DDBJ databases">
        <authorList>
            <person name="Corre E."/>
            <person name="Pelletier E."/>
            <person name="Niang G."/>
            <person name="Scheremetjew M."/>
            <person name="Finn R."/>
            <person name="Kale V."/>
            <person name="Holt S."/>
            <person name="Cochrane G."/>
            <person name="Meng A."/>
            <person name="Brown T."/>
            <person name="Cohen L."/>
        </authorList>
    </citation>
    <scope>NUCLEOTIDE SEQUENCE</scope>
    <source>
        <strain evidence="10">SPMC142</strain>
    </source>
</reference>
<evidence type="ECO:0000256" key="1">
    <source>
        <dbReference type="ARBA" id="ARBA00004637"/>
    </source>
</evidence>
<evidence type="ECO:0000313" key="10">
    <source>
        <dbReference type="EMBL" id="CAE0546445.1"/>
    </source>
</evidence>
<evidence type="ECO:0000256" key="7">
    <source>
        <dbReference type="ARBA" id="ARBA00023128"/>
    </source>
</evidence>
<keyword evidence="4" id="KW-0999">Mitochondrion inner membrane</keyword>
<dbReference type="InterPro" id="IPR036869">
    <property type="entry name" value="J_dom_sf"/>
</dbReference>
<organism evidence="10">
    <name type="scientific">Strombidinopsis acuminata</name>
    <dbReference type="NCBI Taxonomy" id="141414"/>
    <lineage>
        <taxon>Eukaryota</taxon>
        <taxon>Sar</taxon>
        <taxon>Alveolata</taxon>
        <taxon>Ciliophora</taxon>
        <taxon>Intramacronucleata</taxon>
        <taxon>Spirotrichea</taxon>
        <taxon>Choreotrichia</taxon>
        <taxon>Choreotrichida</taxon>
        <taxon>Strombidinopsidae</taxon>
        <taxon>Strombidinopsis</taxon>
    </lineage>
</organism>
<gene>
    <name evidence="10" type="ORF">SACU0126_LOCUS11141</name>
</gene>
<keyword evidence="8" id="KW-0472">Membrane</keyword>
<dbReference type="EMBL" id="HBIQ01034365">
    <property type="protein sequence ID" value="CAE0546445.1"/>
    <property type="molecule type" value="Transcribed_RNA"/>
</dbReference>
<keyword evidence="5" id="KW-0653">Protein transport</keyword>
<evidence type="ECO:0000256" key="4">
    <source>
        <dbReference type="ARBA" id="ARBA00022792"/>
    </source>
</evidence>
<feature type="region of interest" description="Disordered" evidence="9">
    <location>
        <begin position="148"/>
        <end position="181"/>
    </location>
</feature>
<proteinExistence type="inferred from homology"/>
<evidence type="ECO:0008006" key="11">
    <source>
        <dbReference type="Google" id="ProtNLM"/>
    </source>
</evidence>
<sequence>MLRSVSRGLWPARLSAVPRSSAALSPFANDNRLKPFSLQVGAVRHGSGGVGAPIIRLLANLVVMGTGVVGRAFVEAYHQALKNGGVASNAGQRGAARTTAIEAEARQILNVGPKATREEVLEAAERLRTMNDPSKGGSSYLQDKITFARDALAKPESKPETSETGDKNSSKDDNQAEQSKR</sequence>
<evidence type="ECO:0000256" key="3">
    <source>
        <dbReference type="ARBA" id="ARBA00022448"/>
    </source>
</evidence>
<dbReference type="PANTHER" id="PTHR12388:SF0">
    <property type="entry name" value="MITOCHONDRIAL IMPORT INNER MEMBRANE TRANSLOCASE SUBUNIT TIM16"/>
    <property type="match status" value="1"/>
</dbReference>